<feature type="chain" id="PRO_5045822884" description="Magnesium transporter MgtE intracellular domain-containing protein" evidence="3">
    <location>
        <begin position="25"/>
        <end position="197"/>
    </location>
</feature>
<feature type="signal peptide" evidence="3">
    <location>
        <begin position="1"/>
        <end position="24"/>
    </location>
</feature>
<feature type="compositionally biased region" description="Pro residues" evidence="2">
    <location>
        <begin position="41"/>
        <end position="51"/>
    </location>
</feature>
<sequence>MMKAVKYLMIGVMMVWGGAGPVWCADPPNGEAPRMVEGSDAPPPERLPAEPPPEVIFQGMEAKRISLEERAEEIRLEERKLKELKVELEAKREELDTLRKQIETSLTRLEAKEKTVNEAQRLEEEKKIKQLVKLYSSMKPKQAAAIVNNMDIVIAERLFLNLKGDVAGKILAYVDQEKAARITERLAETLEDLPEVP</sequence>
<name>A0ABM7PME5_9BACT</name>
<dbReference type="EMBL" id="AP024488">
    <property type="protein sequence ID" value="BCS98437.1"/>
    <property type="molecule type" value="Genomic_DNA"/>
</dbReference>
<evidence type="ECO:0008006" key="6">
    <source>
        <dbReference type="Google" id="ProtNLM"/>
    </source>
</evidence>
<organism evidence="4 5">
    <name type="scientific">Desulfoluna limicola</name>
    <dbReference type="NCBI Taxonomy" id="2810562"/>
    <lineage>
        <taxon>Bacteria</taxon>
        <taxon>Pseudomonadati</taxon>
        <taxon>Thermodesulfobacteriota</taxon>
        <taxon>Desulfobacteria</taxon>
        <taxon>Desulfobacterales</taxon>
        <taxon>Desulfolunaceae</taxon>
        <taxon>Desulfoluna</taxon>
    </lineage>
</organism>
<evidence type="ECO:0000313" key="4">
    <source>
        <dbReference type="EMBL" id="BCS98437.1"/>
    </source>
</evidence>
<accession>A0ABM7PME5</accession>
<reference evidence="4 5" key="1">
    <citation type="submission" date="2021-02" db="EMBL/GenBank/DDBJ databases">
        <title>Complete genome of Desulfoluna sp. strain ASN36.</title>
        <authorList>
            <person name="Takahashi A."/>
            <person name="Kojima H."/>
            <person name="Fukui M."/>
        </authorList>
    </citation>
    <scope>NUCLEOTIDE SEQUENCE [LARGE SCALE GENOMIC DNA]</scope>
    <source>
        <strain evidence="4 5">ASN36</strain>
    </source>
</reference>
<feature type="coiled-coil region" evidence="1">
    <location>
        <begin position="57"/>
        <end position="132"/>
    </location>
</feature>
<keyword evidence="5" id="KW-1185">Reference proteome</keyword>
<gene>
    <name evidence="4" type="ORF">DSLASN_40690</name>
</gene>
<dbReference type="SUPFAM" id="SSF158791">
    <property type="entry name" value="MgtE N-terminal domain-like"/>
    <property type="match status" value="1"/>
</dbReference>
<evidence type="ECO:0000256" key="1">
    <source>
        <dbReference type="SAM" id="Coils"/>
    </source>
</evidence>
<evidence type="ECO:0000313" key="5">
    <source>
        <dbReference type="Proteomes" id="UP001320148"/>
    </source>
</evidence>
<feature type="region of interest" description="Disordered" evidence="2">
    <location>
        <begin position="31"/>
        <end position="51"/>
    </location>
</feature>
<dbReference type="InterPro" id="IPR038076">
    <property type="entry name" value="MgtE_N_sf"/>
</dbReference>
<dbReference type="Gene3D" id="1.25.60.10">
    <property type="entry name" value="MgtE N-terminal domain-like"/>
    <property type="match status" value="1"/>
</dbReference>
<keyword evidence="1" id="KW-0175">Coiled coil</keyword>
<protein>
    <recommendedName>
        <fullName evidence="6">Magnesium transporter MgtE intracellular domain-containing protein</fullName>
    </recommendedName>
</protein>
<evidence type="ECO:0000256" key="3">
    <source>
        <dbReference type="SAM" id="SignalP"/>
    </source>
</evidence>
<dbReference type="Proteomes" id="UP001320148">
    <property type="component" value="Chromosome"/>
</dbReference>
<proteinExistence type="predicted"/>
<evidence type="ECO:0000256" key="2">
    <source>
        <dbReference type="SAM" id="MobiDB-lite"/>
    </source>
</evidence>
<keyword evidence="3" id="KW-0732">Signal</keyword>